<dbReference type="Gene3D" id="3.40.50.1820">
    <property type="entry name" value="alpha/beta hydrolase"/>
    <property type="match status" value="1"/>
</dbReference>
<accession>A0ABP6ZVJ8</accession>
<dbReference type="InterPro" id="IPR013595">
    <property type="entry name" value="Pept_S33_TAP-like_C"/>
</dbReference>
<dbReference type="InterPro" id="IPR000073">
    <property type="entry name" value="AB_hydrolase_1"/>
</dbReference>
<reference evidence="8" key="1">
    <citation type="journal article" date="2019" name="Int. J. Syst. Evol. Microbiol.">
        <title>The Global Catalogue of Microorganisms (GCM) 10K type strain sequencing project: providing services to taxonomists for standard genome sequencing and annotation.</title>
        <authorList>
            <consortium name="The Broad Institute Genomics Platform"/>
            <consortium name="The Broad Institute Genome Sequencing Center for Infectious Disease"/>
            <person name="Wu L."/>
            <person name="Ma J."/>
        </authorList>
    </citation>
    <scope>NUCLEOTIDE SEQUENCE [LARGE SCALE GENOMIC DNA]</scope>
    <source>
        <strain evidence="8">JCM 17326</strain>
    </source>
</reference>
<sequence length="506" mass="54014">MMSLIRTVVASTALAALLPASAVARTPAAEISWHACPALPDDVLKARGVVADRMPQLRTLLARMECGKVNVPLDYRAPHGRRITIALTRLKATGSANRLGSLALNPGGPGGSGYLMPVEVVMMSEQNARLNDRYDLIGFDPRGVGHSTKAACPPAAGGPPAPGPLTRQAAKAVYASEKAANAACGRSDPDFLGTLTTLNAARDLDRIRAALGEDKLSFLGVSWGTWLGAVYRGTYPNRVHRMFLDSVALPRFRLDDFEDGRADATERGFSRLAAWIARRHDTYGFGGTAKQVTAAVVKLGRAYDDRPRRYTDVPAVADGALVAMLAGRGSPDWPKVAKALSELRDATGTTVPPAVKEMLGGPPPAMPPGAPEQMNATASQAFFCDEDASRLGFDAAWTAYQRRLERNPVTGRAQRFSAGCAGWPLPVQKIEVNRVAGSLVLSGHRHESISPYAWTTDMRRTIGGTLFTVEDDMHGSAIREPDCAAELVSYFLTGRIGRGCQGVATP</sequence>
<feature type="domain" description="AB hydrolase-1" evidence="5">
    <location>
        <begin position="104"/>
        <end position="281"/>
    </location>
</feature>
<dbReference type="InterPro" id="IPR051601">
    <property type="entry name" value="Serine_prot/Carboxylest_S33"/>
</dbReference>
<evidence type="ECO:0000259" key="5">
    <source>
        <dbReference type="Pfam" id="PF00561"/>
    </source>
</evidence>
<evidence type="ECO:0000256" key="3">
    <source>
        <dbReference type="ARBA" id="ARBA00022801"/>
    </source>
</evidence>
<evidence type="ECO:0000313" key="7">
    <source>
        <dbReference type="EMBL" id="GAA3619838.1"/>
    </source>
</evidence>
<dbReference type="GO" id="GO:0016787">
    <property type="term" value="F:hydrolase activity"/>
    <property type="evidence" value="ECO:0007669"/>
    <property type="project" value="UniProtKB-KW"/>
</dbReference>
<name>A0ABP6ZVJ8_9ACTN</name>
<keyword evidence="3 7" id="KW-0378">Hydrolase</keyword>
<feature type="chain" id="PRO_5045548918" evidence="4">
    <location>
        <begin position="25"/>
        <end position="506"/>
    </location>
</feature>
<evidence type="ECO:0000256" key="2">
    <source>
        <dbReference type="ARBA" id="ARBA00022729"/>
    </source>
</evidence>
<comment type="similarity">
    <text evidence="1">Belongs to the peptidase S33 family.</text>
</comment>
<dbReference type="Proteomes" id="UP001500630">
    <property type="component" value="Unassembled WGS sequence"/>
</dbReference>
<evidence type="ECO:0000259" key="6">
    <source>
        <dbReference type="Pfam" id="PF08386"/>
    </source>
</evidence>
<dbReference type="Pfam" id="PF00561">
    <property type="entry name" value="Abhydrolase_1"/>
    <property type="match status" value="1"/>
</dbReference>
<keyword evidence="2 4" id="KW-0732">Signal</keyword>
<dbReference type="PANTHER" id="PTHR43248">
    <property type="entry name" value="2-SUCCINYL-6-HYDROXY-2,4-CYCLOHEXADIENE-1-CARBOXYLATE SYNTHASE"/>
    <property type="match status" value="1"/>
</dbReference>
<dbReference type="InterPro" id="IPR029058">
    <property type="entry name" value="AB_hydrolase_fold"/>
</dbReference>
<dbReference type="EMBL" id="BAABDQ010000061">
    <property type="protein sequence ID" value="GAA3619838.1"/>
    <property type="molecule type" value="Genomic_DNA"/>
</dbReference>
<dbReference type="RefSeq" id="WP_345578697.1">
    <property type="nucleotide sequence ID" value="NZ_BAABDQ010000061.1"/>
</dbReference>
<dbReference type="SUPFAM" id="SSF53474">
    <property type="entry name" value="alpha/beta-Hydrolases"/>
    <property type="match status" value="2"/>
</dbReference>
<evidence type="ECO:0000256" key="4">
    <source>
        <dbReference type="SAM" id="SignalP"/>
    </source>
</evidence>
<comment type="caution">
    <text evidence="7">The sequence shown here is derived from an EMBL/GenBank/DDBJ whole genome shotgun (WGS) entry which is preliminary data.</text>
</comment>
<gene>
    <name evidence="7" type="ORF">GCM10022419_126820</name>
</gene>
<keyword evidence="8" id="KW-1185">Reference proteome</keyword>
<evidence type="ECO:0000313" key="8">
    <source>
        <dbReference type="Proteomes" id="UP001500630"/>
    </source>
</evidence>
<evidence type="ECO:0000256" key="1">
    <source>
        <dbReference type="ARBA" id="ARBA00010088"/>
    </source>
</evidence>
<dbReference type="PANTHER" id="PTHR43248:SF29">
    <property type="entry name" value="TRIPEPTIDYL AMINOPEPTIDASE"/>
    <property type="match status" value="1"/>
</dbReference>
<feature type="domain" description="Peptidase S33 tripeptidyl aminopeptidase-like C-terminal" evidence="6">
    <location>
        <begin position="417"/>
        <end position="496"/>
    </location>
</feature>
<proteinExistence type="inferred from homology"/>
<dbReference type="Pfam" id="PF08386">
    <property type="entry name" value="Abhydrolase_4"/>
    <property type="match status" value="1"/>
</dbReference>
<feature type="signal peptide" evidence="4">
    <location>
        <begin position="1"/>
        <end position="24"/>
    </location>
</feature>
<organism evidence="7 8">
    <name type="scientific">Nonomuraea rosea</name>
    <dbReference type="NCBI Taxonomy" id="638574"/>
    <lineage>
        <taxon>Bacteria</taxon>
        <taxon>Bacillati</taxon>
        <taxon>Actinomycetota</taxon>
        <taxon>Actinomycetes</taxon>
        <taxon>Streptosporangiales</taxon>
        <taxon>Streptosporangiaceae</taxon>
        <taxon>Nonomuraea</taxon>
    </lineage>
</organism>
<protein>
    <submittedName>
        <fullName evidence="7">Alpha/beta hydrolase</fullName>
    </submittedName>
</protein>